<evidence type="ECO:0000313" key="3">
    <source>
        <dbReference type="EMBL" id="VEN57613.1"/>
    </source>
</evidence>
<dbReference type="Pfam" id="PF08205">
    <property type="entry name" value="C2-set_2"/>
    <property type="match status" value="1"/>
</dbReference>
<organism evidence="3 4">
    <name type="scientific">Callosobruchus maculatus</name>
    <name type="common">Southern cowpea weevil</name>
    <name type="synonym">Pulse bruchid</name>
    <dbReference type="NCBI Taxonomy" id="64391"/>
    <lineage>
        <taxon>Eukaryota</taxon>
        <taxon>Metazoa</taxon>
        <taxon>Ecdysozoa</taxon>
        <taxon>Arthropoda</taxon>
        <taxon>Hexapoda</taxon>
        <taxon>Insecta</taxon>
        <taxon>Pterygota</taxon>
        <taxon>Neoptera</taxon>
        <taxon>Endopterygota</taxon>
        <taxon>Coleoptera</taxon>
        <taxon>Polyphaga</taxon>
        <taxon>Cucujiformia</taxon>
        <taxon>Chrysomeloidea</taxon>
        <taxon>Chrysomelidae</taxon>
        <taxon>Bruchinae</taxon>
        <taxon>Bruchini</taxon>
        <taxon>Callosobruchus</taxon>
    </lineage>
</organism>
<dbReference type="EMBL" id="CAACVG010011223">
    <property type="protein sequence ID" value="VEN57613.1"/>
    <property type="molecule type" value="Genomic_DNA"/>
</dbReference>
<feature type="domain" description="Ig-like" evidence="2">
    <location>
        <begin position="1"/>
        <end position="69"/>
    </location>
</feature>
<dbReference type="Gene3D" id="2.60.40.10">
    <property type="entry name" value="Immunoglobulins"/>
    <property type="match status" value="1"/>
</dbReference>
<keyword evidence="1" id="KW-1015">Disulfide bond</keyword>
<dbReference type="SUPFAM" id="SSF48726">
    <property type="entry name" value="Immunoglobulin"/>
    <property type="match status" value="1"/>
</dbReference>
<feature type="non-terminal residue" evidence="3">
    <location>
        <position position="1"/>
    </location>
</feature>
<keyword evidence="4" id="KW-1185">Reference proteome</keyword>
<sequence>GSRPPASITWWKNGLRLERTKETTSSDGNTTTSTLSLVPKKEDDGKFLTCKAENKIMSIEALEDSWKLDIHYNPEARIVLGTSLNPENIR</sequence>
<dbReference type="AlphaFoldDB" id="A0A653DC86"/>
<protein>
    <recommendedName>
        <fullName evidence="2">Ig-like domain-containing protein</fullName>
    </recommendedName>
</protein>
<proteinExistence type="predicted"/>
<dbReference type="InterPro" id="IPR007110">
    <property type="entry name" value="Ig-like_dom"/>
</dbReference>
<dbReference type="PROSITE" id="PS50835">
    <property type="entry name" value="IG_LIKE"/>
    <property type="match status" value="1"/>
</dbReference>
<evidence type="ECO:0000256" key="1">
    <source>
        <dbReference type="ARBA" id="ARBA00023157"/>
    </source>
</evidence>
<name>A0A653DC86_CALMS</name>
<reference evidence="3 4" key="1">
    <citation type="submission" date="2019-01" db="EMBL/GenBank/DDBJ databases">
        <authorList>
            <person name="Sayadi A."/>
        </authorList>
    </citation>
    <scope>NUCLEOTIDE SEQUENCE [LARGE SCALE GENOMIC DNA]</scope>
</reference>
<dbReference type="Proteomes" id="UP000410492">
    <property type="component" value="Unassembled WGS sequence"/>
</dbReference>
<feature type="non-terminal residue" evidence="3">
    <location>
        <position position="90"/>
    </location>
</feature>
<gene>
    <name evidence="3" type="ORF">CALMAC_LOCUS16203</name>
</gene>
<evidence type="ECO:0000313" key="4">
    <source>
        <dbReference type="Proteomes" id="UP000410492"/>
    </source>
</evidence>
<dbReference type="InterPro" id="IPR013783">
    <property type="entry name" value="Ig-like_fold"/>
</dbReference>
<evidence type="ECO:0000259" key="2">
    <source>
        <dbReference type="PROSITE" id="PS50835"/>
    </source>
</evidence>
<dbReference type="InterPro" id="IPR036179">
    <property type="entry name" value="Ig-like_dom_sf"/>
</dbReference>
<dbReference type="OrthoDB" id="6431884at2759"/>
<dbReference type="PANTHER" id="PTHR23278:SF25">
    <property type="entry name" value="GH14967P"/>
    <property type="match status" value="1"/>
</dbReference>
<dbReference type="PANTHER" id="PTHR23278">
    <property type="entry name" value="SIDESTEP PROTEIN"/>
    <property type="match status" value="1"/>
</dbReference>
<dbReference type="InterPro" id="IPR013162">
    <property type="entry name" value="CD80_C2-set"/>
</dbReference>
<accession>A0A653DC86</accession>